<protein>
    <recommendedName>
        <fullName evidence="4">Lipocalin-like domain-containing protein</fullName>
    </recommendedName>
</protein>
<evidence type="ECO:0008006" key="4">
    <source>
        <dbReference type="Google" id="ProtNLM"/>
    </source>
</evidence>
<keyword evidence="1" id="KW-0732">Signal</keyword>
<feature type="chain" id="PRO_5045565714" description="Lipocalin-like domain-containing protein" evidence="1">
    <location>
        <begin position="20"/>
        <end position="160"/>
    </location>
</feature>
<proteinExistence type="predicted"/>
<dbReference type="PROSITE" id="PS51257">
    <property type="entry name" value="PROKAR_LIPOPROTEIN"/>
    <property type="match status" value="1"/>
</dbReference>
<evidence type="ECO:0000256" key="1">
    <source>
        <dbReference type="SAM" id="SignalP"/>
    </source>
</evidence>
<keyword evidence="3" id="KW-1185">Reference proteome</keyword>
<comment type="caution">
    <text evidence="2">The sequence shown here is derived from an EMBL/GenBank/DDBJ whole genome shotgun (WGS) entry which is preliminary data.</text>
</comment>
<dbReference type="RefSeq" id="WP_320003094.1">
    <property type="nucleotide sequence ID" value="NZ_JAUHJS010000002.1"/>
</dbReference>
<reference evidence="2" key="1">
    <citation type="submission" date="2023-06" db="EMBL/GenBank/DDBJ databases">
        <title>Cytophagales bacterium Strain LB-30, isolated from soil.</title>
        <authorList>
            <person name="Liu B."/>
        </authorList>
    </citation>
    <scope>NUCLEOTIDE SEQUENCE</scope>
    <source>
        <strain evidence="2">LB-30</strain>
    </source>
</reference>
<dbReference type="EMBL" id="JAUHJS010000002">
    <property type="protein sequence ID" value="MDN4164566.1"/>
    <property type="molecule type" value="Genomic_DNA"/>
</dbReference>
<organism evidence="2 3">
    <name type="scientific">Shiella aurantiaca</name>
    <dbReference type="NCBI Taxonomy" id="3058365"/>
    <lineage>
        <taxon>Bacteria</taxon>
        <taxon>Pseudomonadati</taxon>
        <taxon>Bacteroidota</taxon>
        <taxon>Cytophagia</taxon>
        <taxon>Cytophagales</taxon>
        <taxon>Shiellaceae</taxon>
        <taxon>Shiella</taxon>
    </lineage>
</organism>
<evidence type="ECO:0000313" key="2">
    <source>
        <dbReference type="EMBL" id="MDN4164566.1"/>
    </source>
</evidence>
<sequence length="160" mass="16855">MKKLSNYLFLLLAFTSLVSCDLINGEPDEELTEQQVIAETLVGTWSVSSINVQGNNVLDVFGNFSVTFTADEALTSGSISVSGDAVPNTDAKLIGTSSASNWTFDGSSLTALVVNNIDGNASNFTATLNGDTELTLTFSYVAPTARLQGLVGDYVVVLTK</sequence>
<gene>
    <name evidence="2" type="ORF">QWY31_03580</name>
</gene>
<name>A0ABT8F290_9BACT</name>
<accession>A0ABT8F290</accession>
<feature type="signal peptide" evidence="1">
    <location>
        <begin position="1"/>
        <end position="19"/>
    </location>
</feature>
<evidence type="ECO:0000313" key="3">
    <source>
        <dbReference type="Proteomes" id="UP001168552"/>
    </source>
</evidence>
<dbReference type="Proteomes" id="UP001168552">
    <property type="component" value="Unassembled WGS sequence"/>
</dbReference>